<reference evidence="2 3" key="1">
    <citation type="journal article" date="2016" name="Mol. Biol. Evol.">
        <title>Comparative Genomics of Early-Diverging Mushroom-Forming Fungi Provides Insights into the Origins of Lignocellulose Decay Capabilities.</title>
        <authorList>
            <person name="Nagy L.G."/>
            <person name="Riley R."/>
            <person name="Tritt A."/>
            <person name="Adam C."/>
            <person name="Daum C."/>
            <person name="Floudas D."/>
            <person name="Sun H."/>
            <person name="Yadav J.S."/>
            <person name="Pangilinan J."/>
            <person name="Larsson K.H."/>
            <person name="Matsuura K."/>
            <person name="Barry K."/>
            <person name="Labutti K."/>
            <person name="Kuo R."/>
            <person name="Ohm R.A."/>
            <person name="Bhattacharya S.S."/>
            <person name="Shirouzu T."/>
            <person name="Yoshinaga Y."/>
            <person name="Martin F.M."/>
            <person name="Grigoriev I.V."/>
            <person name="Hibbett D.S."/>
        </authorList>
    </citation>
    <scope>NUCLEOTIDE SEQUENCE [LARGE SCALE GENOMIC DNA]</scope>
    <source>
        <strain evidence="2 3">CBS 109695</strain>
    </source>
</reference>
<evidence type="ECO:0000313" key="3">
    <source>
        <dbReference type="Proteomes" id="UP000076532"/>
    </source>
</evidence>
<dbReference type="EMBL" id="KV417686">
    <property type="protein sequence ID" value="KZP10095.1"/>
    <property type="molecule type" value="Genomic_DNA"/>
</dbReference>
<protein>
    <submittedName>
        <fullName evidence="2">Uncharacterized protein</fullName>
    </submittedName>
</protein>
<dbReference type="Proteomes" id="UP000076532">
    <property type="component" value="Unassembled WGS sequence"/>
</dbReference>
<feature type="transmembrane region" description="Helical" evidence="1">
    <location>
        <begin position="21"/>
        <end position="42"/>
    </location>
</feature>
<accession>A0A165YZZ6</accession>
<feature type="transmembrane region" description="Helical" evidence="1">
    <location>
        <begin position="249"/>
        <end position="271"/>
    </location>
</feature>
<keyword evidence="3" id="KW-1185">Reference proteome</keyword>
<evidence type="ECO:0000256" key="1">
    <source>
        <dbReference type="SAM" id="Phobius"/>
    </source>
</evidence>
<proteinExistence type="predicted"/>
<feature type="transmembrane region" description="Helical" evidence="1">
    <location>
        <begin position="54"/>
        <end position="74"/>
    </location>
</feature>
<keyword evidence="1" id="KW-1133">Transmembrane helix</keyword>
<keyword evidence="1" id="KW-0472">Membrane</keyword>
<name>A0A165YZZ6_9AGAM</name>
<keyword evidence="1" id="KW-0812">Transmembrane</keyword>
<dbReference type="AlphaFoldDB" id="A0A165YZZ6"/>
<sequence length="283" mass="30898">MAVTALILGLKPTPEISFHDALVVLYLLALCWATNICALASCNSVRGDARALQLFSVIQSIAVFSFALAILITAPTFGSTPECNRHAKLVVFTQFRVFDAGRILGWIVAVAVIVGYTGMTAKDYITDPRNIFRRKKAEMGLPGEMGGSGKPEPVEAPSLDIKAEPEEDPIEPYRQANLKWKAEAQVYQPNVDGMLMLQLGAIAVLWALAVMNTELLIVWNLFGKVDSTVTTDITDTVDPTPSIWQFGQILPLLLVVLPMVGMVTAFQTYGIRKGAKKEDKKTT</sequence>
<organism evidence="2 3">
    <name type="scientific">Athelia psychrophila</name>
    <dbReference type="NCBI Taxonomy" id="1759441"/>
    <lineage>
        <taxon>Eukaryota</taxon>
        <taxon>Fungi</taxon>
        <taxon>Dikarya</taxon>
        <taxon>Basidiomycota</taxon>
        <taxon>Agaricomycotina</taxon>
        <taxon>Agaricomycetes</taxon>
        <taxon>Agaricomycetidae</taxon>
        <taxon>Atheliales</taxon>
        <taxon>Atheliaceae</taxon>
        <taxon>Athelia</taxon>
    </lineage>
</organism>
<feature type="transmembrane region" description="Helical" evidence="1">
    <location>
        <begin position="199"/>
        <end position="222"/>
    </location>
</feature>
<feature type="transmembrane region" description="Helical" evidence="1">
    <location>
        <begin position="103"/>
        <end position="125"/>
    </location>
</feature>
<gene>
    <name evidence="2" type="ORF">FIBSPDRAFT_221570</name>
</gene>
<dbReference type="OrthoDB" id="5427664at2759"/>
<evidence type="ECO:0000313" key="2">
    <source>
        <dbReference type="EMBL" id="KZP10095.1"/>
    </source>
</evidence>